<reference evidence="1 2" key="2">
    <citation type="submission" date="2017-10" db="EMBL/GenBank/DDBJ databases">
        <title>Extensive intraspecific genome diversity in a model arbuscular mycorrhizal fungus.</title>
        <authorList>
            <person name="Chen E.C.H."/>
            <person name="Morin E."/>
            <person name="Baudet D."/>
            <person name="Noel J."/>
            <person name="Ndikumana S."/>
            <person name="Charron P."/>
            <person name="St-Onge C."/>
            <person name="Giorgi J."/>
            <person name="Grigoriev I.V."/>
            <person name="Roux C."/>
            <person name="Martin F.M."/>
            <person name="Corradi N."/>
        </authorList>
    </citation>
    <scope>NUCLEOTIDE SEQUENCE [LARGE SCALE GENOMIC DNA]</scope>
    <source>
        <strain evidence="1 2">C2</strain>
    </source>
</reference>
<sequence length="159" mass="18661">MLHETMYKLVEEYVRFSHISRNYFLDKVLPYLNYWIKDTIISEEVGEDSNKETVLYYLSHHQQDSALINHVHALKITYWIQEGHYIPKIIDNTTCKSKRNNSLQNSNNFISTVLSISTNILTVTTTKSSTKAQINHKQQQQQQQQQQPTIIYNASRLSI</sequence>
<reference evidence="1 2" key="1">
    <citation type="submission" date="2016-04" db="EMBL/GenBank/DDBJ databases">
        <title>Genome analyses suggest a sexual origin of heterokaryosis in a supposedly ancient asexual fungus.</title>
        <authorList>
            <person name="Ropars J."/>
            <person name="Sedzielewska K."/>
            <person name="Noel J."/>
            <person name="Charron P."/>
            <person name="Farinelli L."/>
            <person name="Marton T."/>
            <person name="Kruger M."/>
            <person name="Pelin A."/>
            <person name="Brachmann A."/>
            <person name="Corradi N."/>
        </authorList>
    </citation>
    <scope>NUCLEOTIDE SEQUENCE [LARGE SCALE GENOMIC DNA]</scope>
    <source>
        <strain evidence="1 2">C2</strain>
    </source>
</reference>
<comment type="caution">
    <text evidence="1">The sequence shown here is derived from an EMBL/GenBank/DDBJ whole genome shotgun (WGS) entry which is preliminary data.</text>
</comment>
<gene>
    <name evidence="1" type="ORF">RhiirC2_107288</name>
</gene>
<dbReference type="VEuPathDB" id="FungiDB:RhiirFUN_015803"/>
<accession>A0A2N1MRP0</accession>
<dbReference type="AlphaFoldDB" id="A0A2N1MRP0"/>
<proteinExistence type="predicted"/>
<evidence type="ECO:0000313" key="2">
    <source>
        <dbReference type="Proteomes" id="UP000233469"/>
    </source>
</evidence>
<protein>
    <submittedName>
        <fullName evidence="1">Uncharacterized protein</fullName>
    </submittedName>
</protein>
<dbReference type="VEuPathDB" id="FungiDB:FUN_010518"/>
<organism evidence="1 2">
    <name type="scientific">Rhizophagus irregularis</name>
    <dbReference type="NCBI Taxonomy" id="588596"/>
    <lineage>
        <taxon>Eukaryota</taxon>
        <taxon>Fungi</taxon>
        <taxon>Fungi incertae sedis</taxon>
        <taxon>Mucoromycota</taxon>
        <taxon>Glomeromycotina</taxon>
        <taxon>Glomeromycetes</taxon>
        <taxon>Glomerales</taxon>
        <taxon>Glomeraceae</taxon>
        <taxon>Rhizophagus</taxon>
    </lineage>
</organism>
<name>A0A2N1MRP0_9GLOM</name>
<dbReference type="Proteomes" id="UP000233469">
    <property type="component" value="Unassembled WGS sequence"/>
</dbReference>
<dbReference type="EMBL" id="LLXL01001470">
    <property type="protein sequence ID" value="PKK64300.1"/>
    <property type="molecule type" value="Genomic_DNA"/>
</dbReference>
<evidence type="ECO:0000313" key="1">
    <source>
        <dbReference type="EMBL" id="PKK64300.1"/>
    </source>
</evidence>